<feature type="compositionally biased region" description="Basic residues" evidence="1">
    <location>
        <begin position="43"/>
        <end position="57"/>
    </location>
</feature>
<accession>A0ABT3CN53</accession>
<dbReference type="RefSeq" id="WP_264135882.1">
    <property type="nucleotide sequence ID" value="NZ_JAOYOD010000001.1"/>
</dbReference>
<dbReference type="EMBL" id="JAOYOD010000001">
    <property type="protein sequence ID" value="MCV9385086.1"/>
    <property type="molecule type" value="Genomic_DNA"/>
</dbReference>
<organism evidence="2 3">
    <name type="scientific">Reichenbachiella ulvae</name>
    <dbReference type="NCBI Taxonomy" id="2980104"/>
    <lineage>
        <taxon>Bacteria</taxon>
        <taxon>Pseudomonadati</taxon>
        <taxon>Bacteroidota</taxon>
        <taxon>Cytophagia</taxon>
        <taxon>Cytophagales</taxon>
        <taxon>Reichenbachiellaceae</taxon>
        <taxon>Reichenbachiella</taxon>
    </lineage>
</organism>
<feature type="region of interest" description="Disordered" evidence="1">
    <location>
        <begin position="42"/>
        <end position="71"/>
    </location>
</feature>
<evidence type="ECO:0000313" key="2">
    <source>
        <dbReference type="EMBL" id="MCV9385086.1"/>
    </source>
</evidence>
<sequence>MKSSRKRISITIGILFLFAMSLLSSCASRKYQTEWMDVAHAKRLDKKKGHQSRKIQRNAHNYPKSTKRHQK</sequence>
<keyword evidence="3" id="KW-1185">Reference proteome</keyword>
<protein>
    <recommendedName>
        <fullName evidence="4">Lipoprotein</fullName>
    </recommendedName>
</protein>
<evidence type="ECO:0000313" key="3">
    <source>
        <dbReference type="Proteomes" id="UP001300692"/>
    </source>
</evidence>
<name>A0ABT3CN53_9BACT</name>
<comment type="caution">
    <text evidence="2">The sequence shown here is derived from an EMBL/GenBank/DDBJ whole genome shotgun (WGS) entry which is preliminary data.</text>
</comment>
<dbReference type="Proteomes" id="UP001300692">
    <property type="component" value="Unassembled WGS sequence"/>
</dbReference>
<evidence type="ECO:0000256" key="1">
    <source>
        <dbReference type="SAM" id="MobiDB-lite"/>
    </source>
</evidence>
<reference evidence="2 3" key="1">
    <citation type="submission" date="2022-10" db="EMBL/GenBank/DDBJ databases">
        <title>Comparative genomics and taxonomic characterization of three novel marine species of genus Reichenbachiella exhibiting antioxidant and polysaccharide degradation activities.</title>
        <authorList>
            <person name="Muhammad N."/>
            <person name="Lee Y.-J."/>
            <person name="Ko J."/>
            <person name="Kim S.-G."/>
        </authorList>
    </citation>
    <scope>NUCLEOTIDE SEQUENCE [LARGE SCALE GENOMIC DNA]</scope>
    <source>
        <strain evidence="2 3">ABR2-5</strain>
    </source>
</reference>
<gene>
    <name evidence="2" type="ORF">N7U62_00345</name>
</gene>
<dbReference type="PROSITE" id="PS51257">
    <property type="entry name" value="PROKAR_LIPOPROTEIN"/>
    <property type="match status" value="1"/>
</dbReference>
<evidence type="ECO:0008006" key="4">
    <source>
        <dbReference type="Google" id="ProtNLM"/>
    </source>
</evidence>
<proteinExistence type="predicted"/>